<dbReference type="AlphaFoldDB" id="A0A318EF60"/>
<keyword evidence="6 9" id="KW-0378">Hydrolase</keyword>
<evidence type="ECO:0000256" key="6">
    <source>
        <dbReference type="ARBA" id="ARBA00022801"/>
    </source>
</evidence>
<keyword evidence="8 9" id="KW-0482">Metalloprotease</keyword>
<protein>
    <recommendedName>
        <fullName evidence="10">M18 family aminopeptidase</fullName>
        <ecNumber evidence="10">3.4.11.-</ecNumber>
    </recommendedName>
</protein>
<evidence type="ECO:0000256" key="3">
    <source>
        <dbReference type="ARBA" id="ARBA00022438"/>
    </source>
</evidence>
<dbReference type="GO" id="GO:0006508">
    <property type="term" value="P:proteolysis"/>
    <property type="evidence" value="ECO:0007669"/>
    <property type="project" value="UniProtKB-KW"/>
</dbReference>
<evidence type="ECO:0000313" key="13">
    <source>
        <dbReference type="Proteomes" id="UP000247389"/>
    </source>
</evidence>
<evidence type="ECO:0000256" key="4">
    <source>
        <dbReference type="ARBA" id="ARBA00022670"/>
    </source>
</evidence>
<reference evidence="12 14" key="2">
    <citation type="submission" date="2019-03" db="EMBL/GenBank/DDBJ databases">
        <title>Deep subsurface shale carbon reservoir microbial communities from Ohio and West Virginia, USA.</title>
        <authorList>
            <person name="Wrighton K."/>
        </authorList>
    </citation>
    <scope>NUCLEOTIDE SEQUENCE [LARGE SCALE GENOMIC DNA]</scope>
    <source>
        <strain evidence="12 14">UTICA-S4D12</strain>
    </source>
</reference>
<dbReference type="EC" id="3.4.11.-" evidence="10"/>
<comment type="similarity">
    <text evidence="2 9">Belongs to the peptidase M18 family.</text>
</comment>
<dbReference type="EMBL" id="QICM01000003">
    <property type="protein sequence ID" value="PXV69346.1"/>
    <property type="molecule type" value="Genomic_DNA"/>
</dbReference>
<dbReference type="GO" id="GO:0008237">
    <property type="term" value="F:metallopeptidase activity"/>
    <property type="evidence" value="ECO:0007669"/>
    <property type="project" value="UniProtKB-KW"/>
</dbReference>
<dbReference type="CDD" id="cd05658">
    <property type="entry name" value="M18_DAP"/>
    <property type="match status" value="1"/>
</dbReference>
<dbReference type="PANTHER" id="PTHR28570:SF3">
    <property type="entry name" value="ASPARTYL AMINOPEPTIDASE"/>
    <property type="match status" value="1"/>
</dbReference>
<sequence>MNNKAEELLDFLNSSPTAFHAAAELKKELQQAGFKELDPSQKWNLKTGEKYFLSRNESAVIAFITGEDFLNQGFRIISSHTDSPALKIKPDPIIKKNGHYLLNTEIYGGPILNTWYDRDLSLAGKIVLKDSNSFNLKEKLIDLKKTIAVIPNLAIHLNKNVNKCGKIDKKKGLRALITQKQDLDSSLKNDQALEISEADLEPAAADDLTLKKLIAEFTDYQENEILEAELYLYPAEKAKFLGAEQEFISAGCQDNLSMVHAALKSILDSETKAWTQMAVFYDNEEIGSHTPQGADSPFLGNIIERIIYNLGAEKEDYYSIIEKSFLVSADMAHALHPNFSKEYDVKNRPLLNQGPVIKYNANLKYTTNASTAAVLIDLMEKNEISYQYYTNRSDKKGGSTIGPIAATQLGIKSIDLGSPLLAMHSARELGGSFDHEQMIKLMSLFYQTS</sequence>
<dbReference type="GO" id="GO:0005737">
    <property type="term" value="C:cytoplasm"/>
    <property type="evidence" value="ECO:0007669"/>
    <property type="project" value="UniProtKB-ARBA"/>
</dbReference>
<keyword evidence="3 9" id="KW-0031">Aminopeptidase</keyword>
<name>A0A318EF60_9FIRM</name>
<evidence type="ECO:0000256" key="8">
    <source>
        <dbReference type="ARBA" id="ARBA00023049"/>
    </source>
</evidence>
<reference evidence="11 13" key="1">
    <citation type="submission" date="2018-04" db="EMBL/GenBank/DDBJ databases">
        <title>Subsurface microbial communities from deep shales in Ohio and West Virginia, USA.</title>
        <authorList>
            <person name="Wrighton K."/>
        </authorList>
    </citation>
    <scope>NUCLEOTIDE SEQUENCE [LARGE SCALE GENOMIC DNA]</scope>
    <source>
        <strain evidence="11 13">MSL28</strain>
    </source>
</reference>
<proteinExistence type="inferred from homology"/>
<dbReference type="RefSeq" id="WP_110300733.1">
    <property type="nucleotide sequence ID" value="NZ_QICM01000003.1"/>
</dbReference>
<evidence type="ECO:0000313" key="12">
    <source>
        <dbReference type="EMBL" id="TDS33708.1"/>
    </source>
</evidence>
<evidence type="ECO:0000256" key="7">
    <source>
        <dbReference type="ARBA" id="ARBA00022833"/>
    </source>
</evidence>
<dbReference type="NCBIfam" id="NF002759">
    <property type="entry name" value="PRK02813.1"/>
    <property type="match status" value="1"/>
</dbReference>
<evidence type="ECO:0000256" key="5">
    <source>
        <dbReference type="ARBA" id="ARBA00022723"/>
    </source>
</evidence>
<dbReference type="SUPFAM" id="SSF101821">
    <property type="entry name" value="Aminopeptidase/glucanase lid domain"/>
    <property type="match status" value="1"/>
</dbReference>
<evidence type="ECO:0000256" key="1">
    <source>
        <dbReference type="ARBA" id="ARBA00001947"/>
    </source>
</evidence>
<dbReference type="PANTHER" id="PTHR28570">
    <property type="entry name" value="ASPARTYL AMINOPEPTIDASE"/>
    <property type="match status" value="1"/>
</dbReference>
<gene>
    <name evidence="12" type="ORF">BY453_10494</name>
    <name evidence="11" type="ORF">C8C78_10353</name>
</gene>
<dbReference type="EMBL" id="SOAA01000004">
    <property type="protein sequence ID" value="TDS33708.1"/>
    <property type="molecule type" value="Genomic_DNA"/>
</dbReference>
<dbReference type="InterPro" id="IPR023358">
    <property type="entry name" value="Peptidase_M18_dom2"/>
</dbReference>
<evidence type="ECO:0000256" key="10">
    <source>
        <dbReference type="RuleBase" id="RU004387"/>
    </source>
</evidence>
<comment type="cofactor">
    <cofactor evidence="1 10">
        <name>Zn(2+)</name>
        <dbReference type="ChEBI" id="CHEBI:29105"/>
    </cofactor>
</comment>
<dbReference type="GO" id="GO:0008270">
    <property type="term" value="F:zinc ion binding"/>
    <property type="evidence" value="ECO:0007669"/>
    <property type="project" value="InterPro"/>
</dbReference>
<keyword evidence="5 9" id="KW-0479">Metal-binding</keyword>
<evidence type="ECO:0000313" key="11">
    <source>
        <dbReference type="EMBL" id="PXV69346.1"/>
    </source>
</evidence>
<dbReference type="GO" id="GO:0004177">
    <property type="term" value="F:aminopeptidase activity"/>
    <property type="evidence" value="ECO:0007669"/>
    <property type="project" value="UniProtKB-KW"/>
</dbReference>
<dbReference type="SUPFAM" id="SSF53187">
    <property type="entry name" value="Zn-dependent exopeptidases"/>
    <property type="match status" value="1"/>
</dbReference>
<evidence type="ECO:0000256" key="2">
    <source>
        <dbReference type="ARBA" id="ARBA00008290"/>
    </source>
</evidence>
<dbReference type="PRINTS" id="PR00932">
    <property type="entry name" value="AMINO1PTASE"/>
</dbReference>
<keyword evidence="7 9" id="KW-0862">Zinc</keyword>
<dbReference type="InterPro" id="IPR001948">
    <property type="entry name" value="Peptidase_M18"/>
</dbReference>
<accession>A0A318EF60</accession>
<keyword evidence="4 9" id="KW-0645">Protease</keyword>
<organism evidence="11 13">
    <name type="scientific">Halanaerobium congolense</name>
    <dbReference type="NCBI Taxonomy" id="54121"/>
    <lineage>
        <taxon>Bacteria</taxon>
        <taxon>Bacillati</taxon>
        <taxon>Bacillota</taxon>
        <taxon>Clostridia</taxon>
        <taxon>Halanaerobiales</taxon>
        <taxon>Halanaerobiaceae</taxon>
        <taxon>Halanaerobium</taxon>
    </lineage>
</organism>
<dbReference type="Proteomes" id="UP000295758">
    <property type="component" value="Unassembled WGS sequence"/>
</dbReference>
<dbReference type="Gene3D" id="3.40.630.10">
    <property type="entry name" value="Zn peptidases"/>
    <property type="match status" value="1"/>
</dbReference>
<comment type="caution">
    <text evidence="11">The sequence shown here is derived from an EMBL/GenBank/DDBJ whole genome shotgun (WGS) entry which is preliminary data.</text>
</comment>
<evidence type="ECO:0000256" key="9">
    <source>
        <dbReference type="RuleBase" id="RU004386"/>
    </source>
</evidence>
<dbReference type="Gene3D" id="2.30.250.10">
    <property type="entry name" value="Aminopeptidase i, Domain 2"/>
    <property type="match status" value="1"/>
</dbReference>
<dbReference type="Proteomes" id="UP000247389">
    <property type="component" value="Unassembled WGS sequence"/>
</dbReference>
<evidence type="ECO:0000313" key="14">
    <source>
        <dbReference type="Proteomes" id="UP000295758"/>
    </source>
</evidence>
<dbReference type="Pfam" id="PF02127">
    <property type="entry name" value="Peptidase_M18"/>
    <property type="match status" value="1"/>
</dbReference>